<protein>
    <recommendedName>
        <fullName evidence="4">Lipoprotein</fullName>
    </recommendedName>
</protein>
<feature type="chain" id="PRO_5047486498" description="Lipoprotein" evidence="1">
    <location>
        <begin position="24"/>
        <end position="167"/>
    </location>
</feature>
<evidence type="ECO:0000313" key="2">
    <source>
        <dbReference type="EMBL" id="MBM6702973.1"/>
    </source>
</evidence>
<keyword evidence="1" id="KW-0732">Signal</keyword>
<evidence type="ECO:0000313" key="3">
    <source>
        <dbReference type="Proteomes" id="UP000715095"/>
    </source>
</evidence>
<evidence type="ECO:0008006" key="4">
    <source>
        <dbReference type="Google" id="ProtNLM"/>
    </source>
</evidence>
<evidence type="ECO:0000256" key="1">
    <source>
        <dbReference type="SAM" id="SignalP"/>
    </source>
</evidence>
<dbReference type="RefSeq" id="WP_205101368.1">
    <property type="nucleotide sequence ID" value="NZ_JACJJC010000001.1"/>
</dbReference>
<reference evidence="2 3" key="1">
    <citation type="journal article" date="2021" name="Sci. Rep.">
        <title>The distribution of antibiotic resistance genes in chicken gut microbiota commensals.</title>
        <authorList>
            <person name="Juricova H."/>
            <person name="Matiasovicova J."/>
            <person name="Kubasova T."/>
            <person name="Cejkova D."/>
            <person name="Rychlik I."/>
        </authorList>
    </citation>
    <scope>NUCLEOTIDE SEQUENCE [LARGE SCALE GENOMIC DNA]</scope>
    <source>
        <strain evidence="2 3">An829</strain>
    </source>
</reference>
<sequence>MKFRQFFRAACLTAAAAILVGCAHPDLIDMSTPKSEVTASLGEPDATVALANGQTRLVYSLQPMAQEVWWITLDEQNRVVSKENILDREHFALIEPGRSTEADVWNLLGRCAQTYTFALKNEHAWMYRFLDEGMFHMACWVQFDTRGVVTEVGYTTDPWHDRDGDWF</sequence>
<gene>
    <name evidence="2" type="ORF">H6A60_00395</name>
</gene>
<dbReference type="EMBL" id="JACJJC010000001">
    <property type="protein sequence ID" value="MBM6702973.1"/>
    <property type="molecule type" value="Genomic_DNA"/>
</dbReference>
<organism evidence="2 3">
    <name type="scientific">Sutterella massiliensis</name>
    <dbReference type="NCBI Taxonomy" id="1816689"/>
    <lineage>
        <taxon>Bacteria</taxon>
        <taxon>Pseudomonadati</taxon>
        <taxon>Pseudomonadota</taxon>
        <taxon>Betaproteobacteria</taxon>
        <taxon>Burkholderiales</taxon>
        <taxon>Sutterellaceae</taxon>
        <taxon>Sutterella</taxon>
    </lineage>
</organism>
<keyword evidence="3" id="KW-1185">Reference proteome</keyword>
<dbReference type="PROSITE" id="PS51257">
    <property type="entry name" value="PROKAR_LIPOPROTEIN"/>
    <property type="match status" value="1"/>
</dbReference>
<proteinExistence type="predicted"/>
<comment type="caution">
    <text evidence="2">The sequence shown here is derived from an EMBL/GenBank/DDBJ whole genome shotgun (WGS) entry which is preliminary data.</text>
</comment>
<name>A0ABS2DNM6_9BURK</name>
<feature type="signal peptide" evidence="1">
    <location>
        <begin position="1"/>
        <end position="23"/>
    </location>
</feature>
<dbReference type="Proteomes" id="UP000715095">
    <property type="component" value="Unassembled WGS sequence"/>
</dbReference>
<accession>A0ABS2DNM6</accession>